<evidence type="ECO:0000313" key="1">
    <source>
        <dbReference type="EMBL" id="RUT04825.1"/>
    </source>
</evidence>
<protein>
    <submittedName>
        <fullName evidence="1">Uncharacterized protein</fullName>
    </submittedName>
</protein>
<dbReference type="AlphaFoldDB" id="A0A433VFE2"/>
<dbReference type="InterPro" id="IPR015915">
    <property type="entry name" value="Kelch-typ_b-propeller"/>
</dbReference>
<dbReference type="Proteomes" id="UP000271624">
    <property type="component" value="Unassembled WGS sequence"/>
</dbReference>
<dbReference type="SUPFAM" id="SSF50965">
    <property type="entry name" value="Galactose oxidase, central domain"/>
    <property type="match status" value="1"/>
</dbReference>
<dbReference type="RefSeq" id="WP_127082789.1">
    <property type="nucleotide sequence ID" value="NZ_RSCL01000010.1"/>
</dbReference>
<sequence length="235" mass="27590">MVYATVSYETFQRQKYPKFGHDNPHPMNFEFWLYMVETGYSAWEAREEFGCTNKLREGPIWCFQRHGMSSTVLPDGCVVHIGGEHEEYFDPDYCIYNDVVVKHPNGEINIYGYPMNFFQPSHYHSATLVDNNIYIIGSLGYQQDRVLGETRVFLLDCDTFEMKKLNTKGENPGWIYEHSSEYIQEKNCLRIEKGKIITFDTDSEGNSENDKNVYEENQEVFLLNLTTKQWFAVKK</sequence>
<reference evidence="1" key="2">
    <citation type="journal article" date="2019" name="Genome Biol. Evol.">
        <title>Day and night: Metabolic profiles and evolutionary relationships of six axenic non-marine cyanobacteria.</title>
        <authorList>
            <person name="Will S.E."/>
            <person name="Henke P."/>
            <person name="Boedeker C."/>
            <person name="Huang S."/>
            <person name="Brinkmann H."/>
            <person name="Rohde M."/>
            <person name="Jarek M."/>
            <person name="Friedl T."/>
            <person name="Seufert S."/>
            <person name="Schumacher M."/>
            <person name="Overmann J."/>
            <person name="Neumann-Schaal M."/>
            <person name="Petersen J."/>
        </authorList>
    </citation>
    <scope>NUCLEOTIDE SEQUENCE [LARGE SCALE GENOMIC DNA]</scope>
    <source>
        <strain evidence="1">PCC 7102</strain>
    </source>
</reference>
<dbReference type="OrthoDB" id="6692170at2"/>
<dbReference type="InterPro" id="IPR011043">
    <property type="entry name" value="Gal_Oxase/kelch_b-propeller"/>
</dbReference>
<dbReference type="Gene3D" id="2.120.10.80">
    <property type="entry name" value="Kelch-type beta propeller"/>
    <property type="match status" value="1"/>
</dbReference>
<keyword evidence="2" id="KW-1185">Reference proteome</keyword>
<gene>
    <name evidence="1" type="ORF">DSM106972_043940</name>
</gene>
<proteinExistence type="predicted"/>
<accession>A0A433VFE2</accession>
<evidence type="ECO:0000313" key="2">
    <source>
        <dbReference type="Proteomes" id="UP000271624"/>
    </source>
</evidence>
<reference evidence="1" key="1">
    <citation type="submission" date="2018-12" db="EMBL/GenBank/DDBJ databases">
        <authorList>
            <person name="Will S."/>
            <person name="Neumann-Schaal M."/>
            <person name="Henke P."/>
        </authorList>
    </citation>
    <scope>NUCLEOTIDE SEQUENCE</scope>
    <source>
        <strain evidence="1">PCC 7102</strain>
    </source>
</reference>
<comment type="caution">
    <text evidence="1">The sequence shown here is derived from an EMBL/GenBank/DDBJ whole genome shotgun (WGS) entry which is preliminary data.</text>
</comment>
<dbReference type="EMBL" id="RSCL01000010">
    <property type="protein sequence ID" value="RUT04825.1"/>
    <property type="molecule type" value="Genomic_DNA"/>
</dbReference>
<organism evidence="1 2">
    <name type="scientific">Dulcicalothrix desertica PCC 7102</name>
    <dbReference type="NCBI Taxonomy" id="232991"/>
    <lineage>
        <taxon>Bacteria</taxon>
        <taxon>Bacillati</taxon>
        <taxon>Cyanobacteriota</taxon>
        <taxon>Cyanophyceae</taxon>
        <taxon>Nostocales</taxon>
        <taxon>Calotrichaceae</taxon>
        <taxon>Dulcicalothrix</taxon>
    </lineage>
</organism>
<name>A0A433VFE2_9CYAN</name>